<proteinExistence type="inferred from homology"/>
<evidence type="ECO:0000259" key="4">
    <source>
        <dbReference type="Pfam" id="PF07859"/>
    </source>
</evidence>
<dbReference type="HAMAP" id="MF_03014">
    <property type="entry name" value="KFase"/>
    <property type="match status" value="1"/>
</dbReference>
<dbReference type="OrthoDB" id="433474at2759"/>
<evidence type="ECO:0000313" key="6">
    <source>
        <dbReference type="RefSeq" id="XP_014478358.1"/>
    </source>
</evidence>
<dbReference type="AlphaFoldDB" id="A0A6P3XK46"/>
<dbReference type="GO" id="GO:0019441">
    <property type="term" value="P:L-tryptophan catabolic process to kynurenine"/>
    <property type="evidence" value="ECO:0007669"/>
    <property type="project" value="UniProtKB-UniRule"/>
</dbReference>
<dbReference type="PANTHER" id="PTHR48081">
    <property type="entry name" value="AB HYDROLASE SUPERFAMILY PROTEIN C4A8.06C"/>
    <property type="match status" value="1"/>
</dbReference>
<comment type="pathway">
    <text evidence="3">Amino-acid degradation; L-tryptophan degradation via kynurenine pathway; L-kynurenine from L-tryptophan: step 2/2.</text>
</comment>
<protein>
    <recommendedName>
        <fullName evidence="3">Kynurenine formamidase</fullName>
        <shortName evidence="3">KFA</shortName>
        <shortName evidence="3">KFase</shortName>
        <ecNumber evidence="3">3.5.1.9</ecNumber>
    </recommendedName>
    <alternativeName>
        <fullName evidence="3">Arylformamidase</fullName>
    </alternativeName>
    <alternativeName>
        <fullName evidence="3">N-formylkynurenine formamidase</fullName>
        <shortName evidence="3">FKF</shortName>
    </alternativeName>
</protein>
<dbReference type="InterPro" id="IPR029058">
    <property type="entry name" value="AB_hydrolase_fold"/>
</dbReference>
<dbReference type="RefSeq" id="XP_014478358.1">
    <property type="nucleotide sequence ID" value="XM_014622872.1"/>
</dbReference>
<comment type="similarity">
    <text evidence="3">Belongs to the kynurenine formamidase family.</text>
</comment>
<comment type="domain">
    <text evidence="3">The main chain amide nitrogen atoms of the second glycine and its adjacent residue in the HGGXW motif define the oxyanion hole, and stabilize the oxyanion that forms during the nucleophilic attack by the catalytic serine during substrate cleavage.</text>
</comment>
<feature type="active site" description="Nucleophile" evidence="3">
    <location>
        <position position="151"/>
    </location>
</feature>
<accession>A0A6P3XK46</accession>
<dbReference type="CTD" id="33907"/>
<feature type="active site" evidence="3">
    <location>
        <position position="271"/>
    </location>
</feature>
<dbReference type="KEGG" id="dqu:106746338"/>
<evidence type="ECO:0000256" key="3">
    <source>
        <dbReference type="HAMAP-Rule" id="MF_03014"/>
    </source>
</evidence>
<dbReference type="InterPro" id="IPR013094">
    <property type="entry name" value="AB_hydrolase_3"/>
</dbReference>
<gene>
    <name evidence="6" type="primary">LOC106746338</name>
</gene>
<dbReference type="Proteomes" id="UP000515204">
    <property type="component" value="Unplaced"/>
</dbReference>
<feature type="domain" description="Alpha/beta hydrolase fold-3" evidence="4">
    <location>
        <begin position="76"/>
        <end position="270"/>
    </location>
</feature>
<feature type="active site" evidence="3">
    <location>
        <position position="239"/>
    </location>
</feature>
<comment type="function">
    <text evidence="3">Catalyzes the hydrolysis of N-formyl-L-kynurenine to L-kynurenine, the second step in the kynurenine pathway of tryptophan degradation. Required for elimination of toxic metabolites.</text>
</comment>
<evidence type="ECO:0000313" key="5">
    <source>
        <dbReference type="Proteomes" id="UP000515204"/>
    </source>
</evidence>
<dbReference type="Pfam" id="PF07859">
    <property type="entry name" value="Abhydrolase_3"/>
    <property type="match status" value="1"/>
</dbReference>
<dbReference type="PANTHER" id="PTHR48081:SF33">
    <property type="entry name" value="KYNURENINE FORMAMIDASE"/>
    <property type="match status" value="1"/>
</dbReference>
<comment type="catalytic activity">
    <reaction evidence="3">
        <text>N-formyl-L-kynurenine + H2O = L-kynurenine + formate + H(+)</text>
        <dbReference type="Rhea" id="RHEA:13009"/>
        <dbReference type="ChEBI" id="CHEBI:15377"/>
        <dbReference type="ChEBI" id="CHEBI:15378"/>
        <dbReference type="ChEBI" id="CHEBI:15740"/>
        <dbReference type="ChEBI" id="CHEBI:57959"/>
        <dbReference type="ChEBI" id="CHEBI:58629"/>
        <dbReference type="EC" id="3.5.1.9"/>
    </reaction>
</comment>
<evidence type="ECO:0000256" key="2">
    <source>
        <dbReference type="ARBA" id="ARBA00023079"/>
    </source>
</evidence>
<keyword evidence="2 3" id="KW-0823">Tryptophan catabolism</keyword>
<dbReference type="GeneID" id="106746338"/>
<sequence length="304" mass="34220">MGTISREEKERLYSPSEWSKRYKAEELVERFWKFCKEVTEKARKTTKCELNVPYGATERTKYDVYGTDLPKDAPILVFVHGGYWQEFSKDLAGFVVPLFVKNRIKVITVGYDLCPDVKIGDIVAEIKSAVAQILKYAADSGCKSVCVSGHSAGAHLVACLLHDDDWIQRMTQQGYFPLLKRLVLISGLYDIKPLVGVSHAAALDLTDEVVEKLSMCCFDEPKERRIRGLKVIVTVGDCDSPAFMDQSRQYAQKIISLVDNVEYLLLPDIDHFDIVENLLDPNYALAKLLLNCSQPDARSSNATK</sequence>
<dbReference type="GO" id="GO:0004061">
    <property type="term" value="F:arylformamidase activity"/>
    <property type="evidence" value="ECO:0007669"/>
    <property type="project" value="UniProtKB-UniRule"/>
</dbReference>
<reference evidence="6" key="1">
    <citation type="submission" date="2025-08" db="UniProtKB">
        <authorList>
            <consortium name="RefSeq"/>
        </authorList>
    </citation>
    <scope>IDENTIFICATION</scope>
</reference>
<organism evidence="5 6">
    <name type="scientific">Dinoponera quadriceps</name>
    <name type="common">South American ant</name>
    <dbReference type="NCBI Taxonomy" id="609295"/>
    <lineage>
        <taxon>Eukaryota</taxon>
        <taxon>Metazoa</taxon>
        <taxon>Ecdysozoa</taxon>
        <taxon>Arthropoda</taxon>
        <taxon>Hexapoda</taxon>
        <taxon>Insecta</taxon>
        <taxon>Pterygota</taxon>
        <taxon>Neoptera</taxon>
        <taxon>Endopterygota</taxon>
        <taxon>Hymenoptera</taxon>
        <taxon>Apocrita</taxon>
        <taxon>Aculeata</taxon>
        <taxon>Formicoidea</taxon>
        <taxon>Formicidae</taxon>
        <taxon>Ponerinae</taxon>
        <taxon>Ponerini</taxon>
        <taxon>Dinoponera</taxon>
    </lineage>
</organism>
<dbReference type="EC" id="3.5.1.9" evidence="3"/>
<evidence type="ECO:0000256" key="1">
    <source>
        <dbReference type="ARBA" id="ARBA00022801"/>
    </source>
</evidence>
<keyword evidence="5" id="KW-1185">Reference proteome</keyword>
<dbReference type="Gene3D" id="3.40.50.1820">
    <property type="entry name" value="alpha/beta hydrolase"/>
    <property type="match status" value="1"/>
</dbReference>
<keyword evidence="1 3" id="KW-0378">Hydrolase</keyword>
<comment type="subunit">
    <text evidence="3">Homodimer.</text>
</comment>
<name>A0A6P3XK46_DINQU</name>
<dbReference type="SUPFAM" id="SSF53474">
    <property type="entry name" value="alpha/beta-Hydrolases"/>
    <property type="match status" value="1"/>
</dbReference>
<dbReference type="InterPro" id="IPR050300">
    <property type="entry name" value="GDXG_lipolytic_enzyme"/>
</dbReference>
<feature type="short sequence motif" description="HGGXW" evidence="3">
    <location>
        <begin position="80"/>
        <end position="84"/>
    </location>
</feature>
<dbReference type="UniPathway" id="UPA00333">
    <property type="reaction ID" value="UER00454"/>
</dbReference>
<dbReference type="InterPro" id="IPR027519">
    <property type="entry name" value="KFase_ver/fungi-typ"/>
</dbReference>